<comment type="caution">
    <text evidence="5">The sequence shown here is derived from an EMBL/GenBank/DDBJ whole genome shotgun (WGS) entry which is preliminary data.</text>
</comment>
<dbReference type="Pfam" id="PF13416">
    <property type="entry name" value="SBP_bac_8"/>
    <property type="match status" value="1"/>
</dbReference>
<evidence type="ECO:0000256" key="3">
    <source>
        <dbReference type="ARBA" id="ARBA00022729"/>
    </source>
</evidence>
<evidence type="ECO:0000313" key="5">
    <source>
        <dbReference type="EMBL" id="MDY0885564.1"/>
    </source>
</evidence>
<keyword evidence="6" id="KW-1185">Reference proteome</keyword>
<evidence type="ECO:0000256" key="2">
    <source>
        <dbReference type="ARBA" id="ARBA00022448"/>
    </source>
</evidence>
<protein>
    <submittedName>
        <fullName evidence="5">ABC transporter substrate-binding protein</fullName>
    </submittedName>
</protein>
<dbReference type="PANTHER" id="PTHR30222">
    <property type="entry name" value="SPERMIDINE/PUTRESCINE-BINDING PERIPLASMIC PROTEIN"/>
    <property type="match status" value="1"/>
</dbReference>
<sequence>MRQKTSAASSRRQVLIGAALGLCAVAAVWGGRAVAADKLSYFTWSGYELPDFHKAYEAAHPDSLDVAMFGDDDEAFTKVKAGFRPDLAHPCYDKVERWRQAGLIEPIDTKRLKNWSKISPVLRNLPGLVEGDQTWMVPWDWGNTSITYRTDLLKNPEQSWKLLWDAKYTGKIATIDAVHDTPMVAGLLAGFDPFDMNDDQIEATRKKLQEQRPLLKMYTTDMTSIEQALASGELVAAMTWNASAVSLKKQGVPVEFMNPKEGMLTWVCGFVMIKGTPHADLAYDFINARLADASGEYLIENYGYGSSNADAMKAVGEAKLKELQLPTDPDTMLKATVFTRPIRNNDKITKMFEEVKAGG</sequence>
<dbReference type="Proteomes" id="UP001279642">
    <property type="component" value="Unassembled WGS sequence"/>
</dbReference>
<evidence type="ECO:0000313" key="6">
    <source>
        <dbReference type="Proteomes" id="UP001279642"/>
    </source>
</evidence>
<keyword evidence="3" id="KW-0732">Signal</keyword>
<reference evidence="5 6" key="1">
    <citation type="journal article" date="2016" name="Antonie Van Leeuwenhoek">
        <title>Dongia soli sp. nov., isolated from soil from Dokdo, Korea.</title>
        <authorList>
            <person name="Kim D.U."/>
            <person name="Lee H."/>
            <person name="Kim H."/>
            <person name="Kim S.G."/>
            <person name="Ka J.O."/>
        </authorList>
    </citation>
    <scope>NUCLEOTIDE SEQUENCE [LARGE SCALE GENOMIC DNA]</scope>
    <source>
        <strain evidence="5 6">D78</strain>
    </source>
</reference>
<dbReference type="SUPFAM" id="SSF53850">
    <property type="entry name" value="Periplasmic binding protein-like II"/>
    <property type="match status" value="1"/>
</dbReference>
<keyword evidence="4" id="KW-0574">Periplasm</keyword>
<keyword evidence="2" id="KW-0813">Transport</keyword>
<dbReference type="PRINTS" id="PR00909">
    <property type="entry name" value="SPERMDNBNDNG"/>
</dbReference>
<dbReference type="PANTHER" id="PTHR30222:SF17">
    <property type="entry name" value="SPERMIDINE_PUTRESCINE-BINDING PERIPLASMIC PROTEIN"/>
    <property type="match status" value="1"/>
</dbReference>
<dbReference type="RefSeq" id="WP_320510639.1">
    <property type="nucleotide sequence ID" value="NZ_JAXCLW010000011.1"/>
</dbReference>
<name>A0ABU5EI95_9PROT</name>
<dbReference type="InterPro" id="IPR006059">
    <property type="entry name" value="SBP"/>
</dbReference>
<gene>
    <name evidence="5" type="ORF">SMD27_22180</name>
</gene>
<dbReference type="InterPro" id="IPR001188">
    <property type="entry name" value="Sperm_putr-bd"/>
</dbReference>
<evidence type="ECO:0000256" key="1">
    <source>
        <dbReference type="ARBA" id="ARBA00004418"/>
    </source>
</evidence>
<dbReference type="CDD" id="cd13588">
    <property type="entry name" value="PBP2_polyamine_1"/>
    <property type="match status" value="1"/>
</dbReference>
<accession>A0ABU5EI95</accession>
<proteinExistence type="predicted"/>
<dbReference type="InterPro" id="IPR006311">
    <property type="entry name" value="TAT_signal"/>
</dbReference>
<organism evidence="5 6">
    <name type="scientific">Dongia soli</name>
    <dbReference type="NCBI Taxonomy" id="600628"/>
    <lineage>
        <taxon>Bacteria</taxon>
        <taxon>Pseudomonadati</taxon>
        <taxon>Pseudomonadota</taxon>
        <taxon>Alphaproteobacteria</taxon>
        <taxon>Rhodospirillales</taxon>
        <taxon>Dongiaceae</taxon>
        <taxon>Dongia</taxon>
    </lineage>
</organism>
<dbReference type="EMBL" id="JAXCLW010000011">
    <property type="protein sequence ID" value="MDY0885564.1"/>
    <property type="molecule type" value="Genomic_DNA"/>
</dbReference>
<dbReference type="Gene3D" id="3.40.190.10">
    <property type="entry name" value="Periplasmic binding protein-like II"/>
    <property type="match status" value="2"/>
</dbReference>
<dbReference type="PROSITE" id="PS51318">
    <property type="entry name" value="TAT"/>
    <property type="match status" value="1"/>
</dbReference>
<comment type="subcellular location">
    <subcellularLocation>
        <location evidence="1">Periplasm</location>
    </subcellularLocation>
</comment>
<evidence type="ECO:0000256" key="4">
    <source>
        <dbReference type="ARBA" id="ARBA00022764"/>
    </source>
</evidence>